<evidence type="ECO:0000259" key="1">
    <source>
        <dbReference type="Pfam" id="PF01902"/>
    </source>
</evidence>
<dbReference type="Gene3D" id="3.40.50.620">
    <property type="entry name" value="HUPs"/>
    <property type="match status" value="1"/>
</dbReference>
<dbReference type="AlphaFoldDB" id="A0A0R0CAQ6"/>
<proteinExistence type="predicted"/>
<feature type="domain" description="Diphthamide synthase" evidence="1">
    <location>
        <begin position="8"/>
        <end position="211"/>
    </location>
</feature>
<protein>
    <recommendedName>
        <fullName evidence="1">Diphthamide synthase domain-containing protein</fullName>
    </recommendedName>
</protein>
<dbReference type="RefSeq" id="WP_057629212.1">
    <property type="nucleotide sequence ID" value="NZ_LDJJ01000042.1"/>
</dbReference>
<dbReference type="OrthoDB" id="3572539at2"/>
<dbReference type="SUPFAM" id="SSF52402">
    <property type="entry name" value="Adenine nucleotide alpha hydrolases-like"/>
    <property type="match status" value="1"/>
</dbReference>
<sequence>MSTPVLLSWSGGKDAAWALYELQQRDDIEVVALLSTLTEGYERSSMQGVRREVLQAQAAAAALPLLQAWIPQVCDNAIYLQRMSAALAEAQQRWPGLNTIAFGDLLLQDIRAWREQQYAAQGWSTLFPLFGRDTTTLARQMISQGLQAQLCCVDSTLLDADFSGRVFDNRLIDELPTGIDACGENGEFHTCVSAGPMFRTPLQLEQGDIVLRDARYAYTDFSLRS</sequence>
<dbReference type="Proteomes" id="UP000051863">
    <property type="component" value="Unassembled WGS sequence"/>
</dbReference>
<dbReference type="InterPro" id="IPR014729">
    <property type="entry name" value="Rossmann-like_a/b/a_fold"/>
</dbReference>
<keyword evidence="3" id="KW-1185">Reference proteome</keyword>
<evidence type="ECO:0000313" key="2">
    <source>
        <dbReference type="EMBL" id="KRG66665.1"/>
    </source>
</evidence>
<organism evidence="2 3">
    <name type="scientific">Stenotrophomonas terrae</name>
    <dbReference type="NCBI Taxonomy" id="405446"/>
    <lineage>
        <taxon>Bacteria</taxon>
        <taxon>Pseudomonadati</taxon>
        <taxon>Pseudomonadota</taxon>
        <taxon>Gammaproteobacteria</taxon>
        <taxon>Lysobacterales</taxon>
        <taxon>Lysobacteraceae</taxon>
        <taxon>Stenotrophomonas</taxon>
    </lineage>
</organism>
<dbReference type="EMBL" id="LDJJ01000042">
    <property type="protein sequence ID" value="KRG66665.1"/>
    <property type="molecule type" value="Genomic_DNA"/>
</dbReference>
<name>A0A0R0CAQ6_9GAMM</name>
<evidence type="ECO:0000313" key="3">
    <source>
        <dbReference type="Proteomes" id="UP000051863"/>
    </source>
</evidence>
<comment type="caution">
    <text evidence="2">The sequence shown here is derived from an EMBL/GenBank/DDBJ whole genome shotgun (WGS) entry which is preliminary data.</text>
</comment>
<dbReference type="PATRIC" id="fig|405446.3.peg.2215"/>
<reference evidence="2 3" key="1">
    <citation type="submission" date="2015-05" db="EMBL/GenBank/DDBJ databases">
        <title>Genome sequencing and analysis of members of genus Stenotrophomonas.</title>
        <authorList>
            <person name="Patil P.P."/>
            <person name="Midha S."/>
            <person name="Patil P.B."/>
        </authorList>
    </citation>
    <scope>NUCLEOTIDE SEQUENCE [LARGE SCALE GENOMIC DNA]</scope>
    <source>
        <strain evidence="2 3">DSM 18941</strain>
    </source>
</reference>
<gene>
    <name evidence="2" type="ORF">ABB27_12995</name>
</gene>
<dbReference type="Gene3D" id="3.90.1490.10">
    <property type="entry name" value="putative n-type atp pyrophosphatase, domain 2"/>
    <property type="match status" value="1"/>
</dbReference>
<dbReference type="InterPro" id="IPR002761">
    <property type="entry name" value="Diphthami_syn_dom"/>
</dbReference>
<dbReference type="Pfam" id="PF01902">
    <property type="entry name" value="Diphthami_syn_2"/>
    <property type="match status" value="1"/>
</dbReference>
<accession>A0A0R0CAQ6</accession>